<organism evidence="1 2">
    <name type="scientific">Helicocarpus griseus UAMH5409</name>
    <dbReference type="NCBI Taxonomy" id="1447875"/>
    <lineage>
        <taxon>Eukaryota</taxon>
        <taxon>Fungi</taxon>
        <taxon>Dikarya</taxon>
        <taxon>Ascomycota</taxon>
        <taxon>Pezizomycotina</taxon>
        <taxon>Eurotiomycetes</taxon>
        <taxon>Eurotiomycetidae</taxon>
        <taxon>Onygenales</taxon>
        <taxon>Ajellomycetaceae</taxon>
        <taxon>Helicocarpus</taxon>
    </lineage>
</organism>
<dbReference type="Proteomes" id="UP000223968">
    <property type="component" value="Unassembled WGS sequence"/>
</dbReference>
<keyword evidence="2" id="KW-1185">Reference proteome</keyword>
<evidence type="ECO:0000313" key="2">
    <source>
        <dbReference type="Proteomes" id="UP000223968"/>
    </source>
</evidence>
<gene>
    <name evidence="1" type="ORF">AJ79_08337</name>
</gene>
<comment type="caution">
    <text evidence="1">The sequence shown here is derived from an EMBL/GenBank/DDBJ whole genome shotgun (WGS) entry which is preliminary data.</text>
</comment>
<protein>
    <submittedName>
        <fullName evidence="1">Uncharacterized protein</fullName>
    </submittedName>
</protein>
<name>A0A2B7WTD4_9EURO</name>
<proteinExistence type="predicted"/>
<dbReference type="EMBL" id="PDNB01000192">
    <property type="protein sequence ID" value="PGH00066.1"/>
    <property type="molecule type" value="Genomic_DNA"/>
</dbReference>
<accession>A0A2B7WTD4</accession>
<dbReference type="AlphaFoldDB" id="A0A2B7WTD4"/>
<sequence>MWNFHRRQAIRFNSPFRSTICDEENGSIIGYEFSHHDIYVPFRVAKEIMNRYRYGKEHGCPETDLDFNFPDTRPENWRSRRRLLLNAKIVNGELILKVDQSSLIPYKYTDSLRSWVWLDVPKHGISETECFPDILEKGRDFAFVRSWLNVGSCKAPSDVKWRLAVCCSATSLSDFCSIDPEDSLYAHCFYDRSPRQLKEQLSKLLWGNNWADPFGT</sequence>
<reference evidence="1 2" key="1">
    <citation type="submission" date="2017-10" db="EMBL/GenBank/DDBJ databases">
        <title>Comparative genomics in systemic dimorphic fungi from Ajellomycetaceae.</title>
        <authorList>
            <person name="Munoz J.F."/>
            <person name="Mcewen J.G."/>
            <person name="Clay O.K."/>
            <person name="Cuomo C.A."/>
        </authorList>
    </citation>
    <scope>NUCLEOTIDE SEQUENCE [LARGE SCALE GENOMIC DNA]</scope>
    <source>
        <strain evidence="1 2">UAMH5409</strain>
    </source>
</reference>
<dbReference type="STRING" id="1447875.A0A2B7WTD4"/>
<dbReference type="OrthoDB" id="3912356at2759"/>
<evidence type="ECO:0000313" key="1">
    <source>
        <dbReference type="EMBL" id="PGH00066.1"/>
    </source>
</evidence>